<keyword evidence="3" id="KW-0902">Two-component regulatory system</keyword>
<protein>
    <submittedName>
        <fullName evidence="11">Response regulator transcription factor</fullName>
    </submittedName>
</protein>
<evidence type="ECO:0000313" key="12">
    <source>
        <dbReference type="Proteomes" id="UP000655751"/>
    </source>
</evidence>
<evidence type="ECO:0000256" key="3">
    <source>
        <dbReference type="ARBA" id="ARBA00023012"/>
    </source>
</evidence>
<keyword evidence="2 7" id="KW-0597">Phosphoprotein</keyword>
<evidence type="ECO:0000256" key="5">
    <source>
        <dbReference type="ARBA" id="ARBA00023125"/>
    </source>
</evidence>
<evidence type="ECO:0000259" key="9">
    <source>
        <dbReference type="PROSITE" id="PS50110"/>
    </source>
</evidence>
<reference evidence="11" key="1">
    <citation type="submission" date="2020-11" db="EMBL/GenBank/DDBJ databases">
        <title>Nocardia NEAU-351.nov., a novel actinomycete isolated from the cow dung.</title>
        <authorList>
            <person name="Zhang X."/>
        </authorList>
    </citation>
    <scope>NUCLEOTIDE SEQUENCE</scope>
    <source>
        <strain evidence="11">NEAU-351</strain>
    </source>
</reference>
<evidence type="ECO:0000256" key="1">
    <source>
        <dbReference type="ARBA" id="ARBA00004496"/>
    </source>
</evidence>
<dbReference type="Pfam" id="PF00072">
    <property type="entry name" value="Response_reg"/>
    <property type="match status" value="1"/>
</dbReference>
<dbReference type="SMART" id="SM00862">
    <property type="entry name" value="Trans_reg_C"/>
    <property type="match status" value="1"/>
</dbReference>
<dbReference type="InterPro" id="IPR036388">
    <property type="entry name" value="WH-like_DNA-bd_sf"/>
</dbReference>
<comment type="subcellular location">
    <subcellularLocation>
        <location evidence="1">Cytoplasm</location>
    </subcellularLocation>
</comment>
<organism evidence="11 12">
    <name type="scientific">Nocardia bovistercoris</name>
    <dbReference type="NCBI Taxonomy" id="2785916"/>
    <lineage>
        <taxon>Bacteria</taxon>
        <taxon>Bacillati</taxon>
        <taxon>Actinomycetota</taxon>
        <taxon>Actinomycetes</taxon>
        <taxon>Mycobacteriales</taxon>
        <taxon>Nocardiaceae</taxon>
        <taxon>Nocardia</taxon>
    </lineage>
</organism>
<keyword evidence="4" id="KW-0805">Transcription regulation</keyword>
<dbReference type="GO" id="GO:0005829">
    <property type="term" value="C:cytosol"/>
    <property type="evidence" value="ECO:0007669"/>
    <property type="project" value="TreeGrafter"/>
</dbReference>
<accession>A0A931N761</accession>
<dbReference type="InterPro" id="IPR001867">
    <property type="entry name" value="OmpR/PhoB-type_DNA-bd"/>
</dbReference>
<comment type="caution">
    <text evidence="11">The sequence shown here is derived from an EMBL/GenBank/DDBJ whole genome shotgun (WGS) entry which is preliminary data.</text>
</comment>
<keyword evidence="12" id="KW-1185">Reference proteome</keyword>
<dbReference type="PROSITE" id="PS51755">
    <property type="entry name" value="OMPR_PHOB"/>
    <property type="match status" value="1"/>
</dbReference>
<dbReference type="AlphaFoldDB" id="A0A931N761"/>
<evidence type="ECO:0000313" key="11">
    <source>
        <dbReference type="EMBL" id="MBH0781729.1"/>
    </source>
</evidence>
<evidence type="ECO:0000256" key="8">
    <source>
        <dbReference type="PROSITE-ProRule" id="PRU01091"/>
    </source>
</evidence>
<dbReference type="GO" id="GO:0006355">
    <property type="term" value="P:regulation of DNA-templated transcription"/>
    <property type="evidence" value="ECO:0007669"/>
    <property type="project" value="InterPro"/>
</dbReference>
<evidence type="ECO:0000256" key="4">
    <source>
        <dbReference type="ARBA" id="ARBA00023015"/>
    </source>
</evidence>
<dbReference type="Pfam" id="PF00486">
    <property type="entry name" value="Trans_reg_C"/>
    <property type="match status" value="1"/>
</dbReference>
<dbReference type="InterPro" id="IPR001789">
    <property type="entry name" value="Sig_transdc_resp-reg_receiver"/>
</dbReference>
<feature type="domain" description="Response regulatory" evidence="9">
    <location>
        <begin position="99"/>
        <end position="213"/>
    </location>
</feature>
<dbReference type="GO" id="GO:0000156">
    <property type="term" value="F:phosphorelay response regulator activity"/>
    <property type="evidence" value="ECO:0007669"/>
    <property type="project" value="TreeGrafter"/>
</dbReference>
<name>A0A931N761_9NOCA</name>
<proteinExistence type="predicted"/>
<feature type="modified residue" description="4-aspartylphosphate" evidence="7">
    <location>
        <position position="148"/>
    </location>
</feature>
<dbReference type="InterPro" id="IPR039420">
    <property type="entry name" value="WalR-like"/>
</dbReference>
<dbReference type="FunFam" id="1.10.10.10:FF:000005">
    <property type="entry name" value="Two-component system response regulator"/>
    <property type="match status" value="1"/>
</dbReference>
<sequence length="325" mass="35577">MDSGAQPANPVTAVAITSTRPYRLTGTIGLLRSLGTARLSGRAAAESPVRSDSHRFLIVTVAAAGGRAGRLLPCRGSRPSAVARKEFPVSPKDDPDRHRVLVVDDDRNVRESLQRGLELNGFAVLVAADGAQAIRVCTDADPDAIVLDMQMPRLNGLGVITALRAAGNLVPICVLSAYSAPEDRISGLETGADDYLVKPFVFDELTARLRALLRRYRADRPDNPRGEPISVGELHIDRGGHRVRLGEHEVGLTRREYELLLALAVRHDEVRSREQLLDTVWGYNFDTDTNVVDVFVGYLRRKLEATGHPRMIHTVRGVGYVLRAD</sequence>
<dbReference type="PANTHER" id="PTHR48111">
    <property type="entry name" value="REGULATOR OF RPOS"/>
    <property type="match status" value="1"/>
</dbReference>
<evidence type="ECO:0000259" key="10">
    <source>
        <dbReference type="PROSITE" id="PS51755"/>
    </source>
</evidence>
<feature type="domain" description="OmpR/PhoB-type" evidence="10">
    <location>
        <begin position="226"/>
        <end position="324"/>
    </location>
</feature>
<dbReference type="Proteomes" id="UP000655751">
    <property type="component" value="Unassembled WGS sequence"/>
</dbReference>
<dbReference type="GO" id="GO:0032993">
    <property type="term" value="C:protein-DNA complex"/>
    <property type="evidence" value="ECO:0007669"/>
    <property type="project" value="TreeGrafter"/>
</dbReference>
<gene>
    <name evidence="11" type="ORF">IT779_36190</name>
</gene>
<evidence type="ECO:0000256" key="7">
    <source>
        <dbReference type="PROSITE-ProRule" id="PRU00169"/>
    </source>
</evidence>
<dbReference type="Gene3D" id="3.40.50.2300">
    <property type="match status" value="1"/>
</dbReference>
<dbReference type="Gene3D" id="1.10.10.10">
    <property type="entry name" value="Winged helix-like DNA-binding domain superfamily/Winged helix DNA-binding domain"/>
    <property type="match status" value="1"/>
</dbReference>
<evidence type="ECO:0000256" key="2">
    <source>
        <dbReference type="ARBA" id="ARBA00022553"/>
    </source>
</evidence>
<feature type="DNA-binding region" description="OmpR/PhoB-type" evidence="8">
    <location>
        <begin position="226"/>
        <end position="324"/>
    </location>
</feature>
<keyword evidence="5 8" id="KW-0238">DNA-binding</keyword>
<dbReference type="EMBL" id="JADMLG010000028">
    <property type="protein sequence ID" value="MBH0781729.1"/>
    <property type="molecule type" value="Genomic_DNA"/>
</dbReference>
<keyword evidence="6" id="KW-0804">Transcription</keyword>
<dbReference type="SUPFAM" id="SSF52172">
    <property type="entry name" value="CheY-like"/>
    <property type="match status" value="1"/>
</dbReference>
<dbReference type="PROSITE" id="PS50110">
    <property type="entry name" value="RESPONSE_REGULATORY"/>
    <property type="match status" value="1"/>
</dbReference>
<dbReference type="Gene3D" id="6.10.250.690">
    <property type="match status" value="1"/>
</dbReference>
<evidence type="ECO:0000256" key="6">
    <source>
        <dbReference type="ARBA" id="ARBA00023163"/>
    </source>
</evidence>
<dbReference type="CDD" id="cd00383">
    <property type="entry name" value="trans_reg_C"/>
    <property type="match status" value="1"/>
</dbReference>
<dbReference type="SMART" id="SM00448">
    <property type="entry name" value="REC"/>
    <property type="match status" value="1"/>
</dbReference>
<dbReference type="GO" id="GO:0000976">
    <property type="term" value="F:transcription cis-regulatory region binding"/>
    <property type="evidence" value="ECO:0007669"/>
    <property type="project" value="TreeGrafter"/>
</dbReference>
<dbReference type="PANTHER" id="PTHR48111:SF22">
    <property type="entry name" value="REGULATOR OF RPOS"/>
    <property type="match status" value="1"/>
</dbReference>
<dbReference type="InterPro" id="IPR011006">
    <property type="entry name" value="CheY-like_superfamily"/>
</dbReference>